<dbReference type="InterPro" id="IPR050287">
    <property type="entry name" value="MTA/SAH_deaminase"/>
</dbReference>
<feature type="domain" description="Amidohydrolase-related" evidence="2">
    <location>
        <begin position="59"/>
        <end position="414"/>
    </location>
</feature>
<dbReference type="EMBL" id="AOJE01000070">
    <property type="protein sequence ID" value="ELZ36348.1"/>
    <property type="molecule type" value="Genomic_DNA"/>
</dbReference>
<comment type="caution">
    <text evidence="3">The sequence shown here is derived from an EMBL/GenBank/DDBJ whole genome shotgun (WGS) entry which is preliminary data.</text>
</comment>
<dbReference type="AlphaFoldDB" id="M0DNE2"/>
<dbReference type="PANTHER" id="PTHR43794">
    <property type="entry name" value="AMINOHYDROLASE SSNA-RELATED"/>
    <property type="match status" value="1"/>
</dbReference>
<dbReference type="InterPro" id="IPR011059">
    <property type="entry name" value="Metal-dep_hydrolase_composite"/>
</dbReference>
<name>M0DNE2_9EURY</name>
<dbReference type="eggNOG" id="arCOG00695">
    <property type="taxonomic scope" value="Archaea"/>
</dbReference>
<organism evidence="3 4">
    <name type="scientific">Halorubrum saccharovorum DSM 1137</name>
    <dbReference type="NCBI Taxonomy" id="1227484"/>
    <lineage>
        <taxon>Archaea</taxon>
        <taxon>Methanobacteriati</taxon>
        <taxon>Methanobacteriota</taxon>
        <taxon>Stenosarchaea group</taxon>
        <taxon>Halobacteria</taxon>
        <taxon>Halobacteriales</taxon>
        <taxon>Haloferacaceae</taxon>
        <taxon>Halorubrum</taxon>
    </lineage>
</organism>
<keyword evidence="4" id="KW-1185">Reference proteome</keyword>
<keyword evidence="1 3" id="KW-0378">Hydrolase</keyword>
<dbReference type="InterPro" id="IPR006680">
    <property type="entry name" value="Amidohydro-rel"/>
</dbReference>
<accession>M0DNE2</accession>
<dbReference type="GO" id="GO:0016810">
    <property type="term" value="F:hydrolase activity, acting on carbon-nitrogen (but not peptide) bonds"/>
    <property type="evidence" value="ECO:0007669"/>
    <property type="project" value="InterPro"/>
</dbReference>
<evidence type="ECO:0000256" key="1">
    <source>
        <dbReference type="ARBA" id="ARBA00022801"/>
    </source>
</evidence>
<dbReference type="PATRIC" id="fig|1227484.4.peg.3180"/>
<gene>
    <name evidence="3" type="ORF">C471_16132</name>
</gene>
<dbReference type="SUPFAM" id="SSF51338">
    <property type="entry name" value="Composite domain of metallo-dependent hydrolases"/>
    <property type="match status" value="1"/>
</dbReference>
<proteinExistence type="predicted"/>
<protein>
    <submittedName>
        <fullName evidence="3">Cytosine deaminase-like metal-dependent hydrolase</fullName>
    </submittedName>
</protein>
<dbReference type="Gene3D" id="3.20.20.140">
    <property type="entry name" value="Metal-dependent hydrolases"/>
    <property type="match status" value="1"/>
</dbReference>
<dbReference type="InterPro" id="IPR032466">
    <property type="entry name" value="Metal_Hydrolase"/>
</dbReference>
<dbReference type="Proteomes" id="UP000011514">
    <property type="component" value="Unassembled WGS sequence"/>
</dbReference>
<dbReference type="Gene3D" id="2.30.40.10">
    <property type="entry name" value="Urease, subunit C, domain 1"/>
    <property type="match status" value="1"/>
</dbReference>
<dbReference type="OrthoDB" id="24954at2157"/>
<evidence type="ECO:0000259" key="2">
    <source>
        <dbReference type="Pfam" id="PF01979"/>
    </source>
</evidence>
<evidence type="ECO:0000313" key="3">
    <source>
        <dbReference type="EMBL" id="ELZ36348.1"/>
    </source>
</evidence>
<dbReference type="STRING" id="1227484.C471_16132"/>
<dbReference type="Pfam" id="PF01979">
    <property type="entry name" value="Amidohydro_1"/>
    <property type="match status" value="1"/>
</dbReference>
<reference evidence="3 4" key="1">
    <citation type="journal article" date="2014" name="PLoS Genet.">
        <title>Phylogenetically driven sequencing of extremely halophilic archaea reveals strategies for static and dynamic osmo-response.</title>
        <authorList>
            <person name="Becker E.A."/>
            <person name="Seitzer P.M."/>
            <person name="Tritt A."/>
            <person name="Larsen D."/>
            <person name="Krusor M."/>
            <person name="Yao A.I."/>
            <person name="Wu D."/>
            <person name="Madern D."/>
            <person name="Eisen J.A."/>
            <person name="Darling A.E."/>
            <person name="Facciotti M.T."/>
        </authorList>
    </citation>
    <scope>NUCLEOTIDE SEQUENCE [LARGE SCALE GENOMIC DNA]</scope>
    <source>
        <strain evidence="3 4">DSM 1137</strain>
    </source>
</reference>
<dbReference type="SUPFAM" id="SSF51556">
    <property type="entry name" value="Metallo-dependent hydrolases"/>
    <property type="match status" value="1"/>
</dbReference>
<dbReference type="RefSeq" id="WP_004050744.1">
    <property type="nucleotide sequence ID" value="NZ_AOJE01000070.1"/>
</dbReference>
<evidence type="ECO:0000313" key="4">
    <source>
        <dbReference type="Proteomes" id="UP000011514"/>
    </source>
</evidence>
<sequence length="488" mass="53615">MAADIAIHDAVVLTVDDRNRLYERGTVLVEDSHITEVRQSRDVDADIAADRVIDGEGKLVMPGLVNAHTHLELTPLLGAFSDLDLLEMMGSITAIYGRIADGEFDYLTEAGYELAALNFLAGGVTTVNSQDVRPSAGAKTFGEAGLRGFFGPALSDLFWDVPVDEQFARAREFIDEYHDTYDGRIRATINPHDDWSCTRELWERTADLAAEHPDLLVHTHLLELEESNTMARSNGANDSLDLLDDVGLLDDRLVAAHFRIADDEDIRRTAEADASVAHCPSIFSYWNTGSDVQWTPVPELRAAGVDVGLGIDDHYWHDSYNMFGEARQARLAANLKRSTGQYHSMELVRMLTVEGAKALGVGDEIGSLEPGKRADIILLNVDKPKFTPLTNVPAQVANNATSADVEAVIVDGDVLMEDGEVKAMDADAVRDRVESAVARFESETDWELGVGESEPPSERDVVRDLPKRGPAQLLGRLAFQSARDRFPF</sequence>
<dbReference type="PANTHER" id="PTHR43794:SF11">
    <property type="entry name" value="AMIDOHYDROLASE-RELATED DOMAIN-CONTAINING PROTEIN"/>
    <property type="match status" value="1"/>
</dbReference>